<feature type="region of interest" description="Disordered" evidence="1">
    <location>
        <begin position="91"/>
        <end position="209"/>
    </location>
</feature>
<feature type="compositionally biased region" description="Low complexity" evidence="1">
    <location>
        <begin position="139"/>
        <end position="162"/>
    </location>
</feature>
<dbReference type="PhylomeDB" id="A0A0D2WR55"/>
<name>A0A0D2WR55_CAPO3</name>
<dbReference type="AlphaFoldDB" id="A0A0D2WR55"/>
<dbReference type="SUPFAM" id="SSF48350">
    <property type="entry name" value="GTPase activation domain, GAP"/>
    <property type="match status" value="1"/>
</dbReference>
<feature type="region of interest" description="Disordered" evidence="1">
    <location>
        <begin position="53"/>
        <end position="77"/>
    </location>
</feature>
<feature type="region of interest" description="Disordered" evidence="1">
    <location>
        <begin position="1"/>
        <end position="40"/>
    </location>
</feature>
<evidence type="ECO:0000313" key="3">
    <source>
        <dbReference type="EMBL" id="KJE94340.1"/>
    </source>
</evidence>
<dbReference type="InterPro" id="IPR008936">
    <property type="entry name" value="Rho_GTPase_activation_prot"/>
</dbReference>
<feature type="domain" description="Rho-GAP" evidence="2">
    <location>
        <begin position="279"/>
        <end position="419"/>
    </location>
</feature>
<dbReference type="EMBL" id="KE346367">
    <property type="protein sequence ID" value="KJE94340.1"/>
    <property type="molecule type" value="Genomic_DNA"/>
</dbReference>
<keyword evidence="4" id="KW-1185">Reference proteome</keyword>
<feature type="compositionally biased region" description="Low complexity" evidence="1">
    <location>
        <begin position="172"/>
        <end position="191"/>
    </location>
</feature>
<sequence length="419" mass="42748">MRLSAANGLASSLPSEQPPTHPPLLRSTHPASSDRSVHAGAATATITATAAVAAAPASSSEITGTLTSSPMHPGAGAVAGWSRAVASKSAASSAVSTPSLSTTTTTTGASSALASTPSSSSSPASVAGQSFFPPTLLRSSSSSATPSVSTSGATAVAHSASSPSTIRPEAQSSSSIINSSNTSSSSSSSTSQAEVPTPRNQPPHANDTIAPNAANAAAANAPASPAAAAAAAAAAPPRMVSPTTPVTPSHSATAAPALVNTSAPVNSNNLFQVKAYFGVSVAELLSGAGEKGPTLPRILVFLCEYMMRYVEDVAQERPAAFEAELRVLFQQNADEELFARARQRFNHGDFFDCDSPIIAFRLLRAFVREMPTPLMPPTMYDDAIHLVQSHLRRATSLLRRNKHYTALLAGFPESTAAEC</sequence>
<evidence type="ECO:0000313" key="4">
    <source>
        <dbReference type="Proteomes" id="UP000008743"/>
    </source>
</evidence>
<feature type="compositionally biased region" description="Low complexity" evidence="1">
    <location>
        <begin position="91"/>
        <end position="127"/>
    </location>
</feature>
<dbReference type="Gene3D" id="1.10.555.10">
    <property type="entry name" value="Rho GTPase activation protein"/>
    <property type="match status" value="1"/>
</dbReference>
<protein>
    <recommendedName>
        <fullName evidence="2">Rho-GAP domain-containing protein</fullName>
    </recommendedName>
</protein>
<dbReference type="Proteomes" id="UP000008743">
    <property type="component" value="Unassembled WGS sequence"/>
</dbReference>
<evidence type="ECO:0000256" key="1">
    <source>
        <dbReference type="SAM" id="MobiDB-lite"/>
    </source>
</evidence>
<dbReference type="InParanoid" id="A0A0D2WR55"/>
<proteinExistence type="predicted"/>
<accession>A0A0D2WR55</accession>
<evidence type="ECO:0000259" key="2">
    <source>
        <dbReference type="PROSITE" id="PS50238"/>
    </source>
</evidence>
<reference evidence="4" key="1">
    <citation type="submission" date="2011-02" db="EMBL/GenBank/DDBJ databases">
        <title>The Genome Sequence of Capsaspora owczarzaki ATCC 30864.</title>
        <authorList>
            <person name="Russ C."/>
            <person name="Cuomo C."/>
            <person name="Burger G."/>
            <person name="Gray M.W."/>
            <person name="Holland P.W.H."/>
            <person name="King N."/>
            <person name="Lang F.B.F."/>
            <person name="Roger A.J."/>
            <person name="Ruiz-Trillo I."/>
            <person name="Young S.K."/>
            <person name="Zeng Q."/>
            <person name="Gargeya S."/>
            <person name="Alvarado L."/>
            <person name="Berlin A."/>
            <person name="Chapman S.B."/>
            <person name="Chen Z."/>
            <person name="Freedman E."/>
            <person name="Gellesch M."/>
            <person name="Goldberg J."/>
            <person name="Griggs A."/>
            <person name="Gujja S."/>
            <person name="Heilman E."/>
            <person name="Heiman D."/>
            <person name="Howarth C."/>
            <person name="Mehta T."/>
            <person name="Neiman D."/>
            <person name="Pearson M."/>
            <person name="Roberts A."/>
            <person name="Saif S."/>
            <person name="Shea T."/>
            <person name="Shenoy N."/>
            <person name="Sisk P."/>
            <person name="Stolte C."/>
            <person name="Sykes S."/>
            <person name="White J."/>
            <person name="Yandava C."/>
            <person name="Haas B."/>
            <person name="Nusbaum C."/>
            <person name="Birren B."/>
        </authorList>
    </citation>
    <scope>NUCLEOTIDE SEQUENCE</scope>
    <source>
        <strain evidence="4">ATCC 30864</strain>
    </source>
</reference>
<dbReference type="PROSITE" id="PS50238">
    <property type="entry name" value="RHOGAP"/>
    <property type="match status" value="1"/>
</dbReference>
<dbReference type="OrthoDB" id="10689734at2759"/>
<organism evidence="3 4">
    <name type="scientific">Capsaspora owczarzaki (strain ATCC 30864)</name>
    <dbReference type="NCBI Taxonomy" id="595528"/>
    <lineage>
        <taxon>Eukaryota</taxon>
        <taxon>Filasterea</taxon>
        <taxon>Capsaspora</taxon>
    </lineage>
</organism>
<feature type="compositionally biased region" description="Polar residues" evidence="1">
    <location>
        <begin position="58"/>
        <end position="70"/>
    </location>
</feature>
<gene>
    <name evidence="3" type="ORF">CAOG_004998</name>
</gene>
<dbReference type="GO" id="GO:0007165">
    <property type="term" value="P:signal transduction"/>
    <property type="evidence" value="ECO:0007669"/>
    <property type="project" value="InterPro"/>
</dbReference>
<dbReference type="InterPro" id="IPR000198">
    <property type="entry name" value="RhoGAP_dom"/>
</dbReference>